<comment type="caution">
    <text evidence="3">The sequence shown here is derived from an EMBL/GenBank/DDBJ whole genome shotgun (WGS) entry which is preliminary data.</text>
</comment>
<feature type="compositionally biased region" description="Gly residues" evidence="1">
    <location>
        <begin position="124"/>
        <end position="137"/>
    </location>
</feature>
<name>A0A699YDM4_HAELA</name>
<evidence type="ECO:0000313" key="4">
    <source>
        <dbReference type="Proteomes" id="UP000485058"/>
    </source>
</evidence>
<proteinExistence type="predicted"/>
<evidence type="ECO:0008006" key="5">
    <source>
        <dbReference type="Google" id="ProtNLM"/>
    </source>
</evidence>
<accession>A0A699YDM4</accession>
<sequence>MVPGSKAALSLLCLLPQSGGGSWLGLLLLCLADVRQCGSNVGAPQCAGKGQAHRAATGQAGGWGSRKVDKSGSHKPGSRLARLEHAKTHCNQQQKSFAAAVASRENLGVRTRRSSSREPPGKGSIDGGGSGGPGVQGGSDSAPRPGQGAPPVAGAGPMGGCTPSSRPPWRWPAPGPRRPLPVECHGNQHSHDPKHPCTGCQPACSSDPRRHHCSVSQGPACCCRC</sequence>
<dbReference type="AlphaFoldDB" id="A0A699YDM4"/>
<organism evidence="3 4">
    <name type="scientific">Haematococcus lacustris</name>
    <name type="common">Green alga</name>
    <name type="synonym">Haematococcus pluvialis</name>
    <dbReference type="NCBI Taxonomy" id="44745"/>
    <lineage>
        <taxon>Eukaryota</taxon>
        <taxon>Viridiplantae</taxon>
        <taxon>Chlorophyta</taxon>
        <taxon>core chlorophytes</taxon>
        <taxon>Chlorophyceae</taxon>
        <taxon>CS clade</taxon>
        <taxon>Chlamydomonadales</taxon>
        <taxon>Haematococcaceae</taxon>
        <taxon>Haematococcus</taxon>
    </lineage>
</organism>
<evidence type="ECO:0000256" key="1">
    <source>
        <dbReference type="SAM" id="MobiDB-lite"/>
    </source>
</evidence>
<reference evidence="3 4" key="1">
    <citation type="submission" date="2020-02" db="EMBL/GenBank/DDBJ databases">
        <title>Draft genome sequence of Haematococcus lacustris strain NIES-144.</title>
        <authorList>
            <person name="Morimoto D."/>
            <person name="Nakagawa S."/>
            <person name="Yoshida T."/>
            <person name="Sawayama S."/>
        </authorList>
    </citation>
    <scope>NUCLEOTIDE SEQUENCE [LARGE SCALE GENOMIC DNA]</scope>
    <source>
        <strain evidence="3 4">NIES-144</strain>
    </source>
</reference>
<dbReference type="Proteomes" id="UP000485058">
    <property type="component" value="Unassembled WGS sequence"/>
</dbReference>
<feature type="compositionally biased region" description="Low complexity" evidence="1">
    <location>
        <begin position="138"/>
        <end position="155"/>
    </location>
</feature>
<evidence type="ECO:0000313" key="3">
    <source>
        <dbReference type="EMBL" id="GFH08133.1"/>
    </source>
</evidence>
<protein>
    <recommendedName>
        <fullName evidence="5">Secreted protein</fullName>
    </recommendedName>
</protein>
<feature type="region of interest" description="Disordered" evidence="1">
    <location>
        <begin position="56"/>
        <end position="195"/>
    </location>
</feature>
<evidence type="ECO:0000256" key="2">
    <source>
        <dbReference type="SAM" id="SignalP"/>
    </source>
</evidence>
<keyword evidence="4" id="KW-1185">Reference proteome</keyword>
<feature type="chain" id="PRO_5025493345" description="Secreted protein" evidence="2">
    <location>
        <begin position="40"/>
        <end position="225"/>
    </location>
</feature>
<dbReference type="EMBL" id="BLLF01000140">
    <property type="protein sequence ID" value="GFH08133.1"/>
    <property type="molecule type" value="Genomic_DNA"/>
</dbReference>
<gene>
    <name evidence="3" type="ORF">HaLaN_03048</name>
</gene>
<keyword evidence="2" id="KW-0732">Signal</keyword>
<feature type="signal peptide" evidence="2">
    <location>
        <begin position="1"/>
        <end position="39"/>
    </location>
</feature>
<feature type="compositionally biased region" description="Pro residues" evidence="1">
    <location>
        <begin position="165"/>
        <end position="179"/>
    </location>
</feature>